<keyword evidence="3" id="KW-1185">Reference proteome</keyword>
<evidence type="ECO:0000256" key="1">
    <source>
        <dbReference type="SAM" id="Phobius"/>
    </source>
</evidence>
<feature type="transmembrane region" description="Helical" evidence="1">
    <location>
        <begin position="31"/>
        <end position="54"/>
    </location>
</feature>
<comment type="caution">
    <text evidence="2">The sequence shown here is derived from an EMBL/GenBank/DDBJ whole genome shotgun (WGS) entry which is preliminary data.</text>
</comment>
<reference evidence="2" key="1">
    <citation type="journal article" date="2023" name="Mol. Phylogenet. Evol.">
        <title>Genome-scale phylogeny and comparative genomics of the fungal order Sordariales.</title>
        <authorList>
            <person name="Hensen N."/>
            <person name="Bonometti L."/>
            <person name="Westerberg I."/>
            <person name="Brannstrom I.O."/>
            <person name="Guillou S."/>
            <person name="Cros-Aarteil S."/>
            <person name="Calhoun S."/>
            <person name="Haridas S."/>
            <person name="Kuo A."/>
            <person name="Mondo S."/>
            <person name="Pangilinan J."/>
            <person name="Riley R."/>
            <person name="LaButti K."/>
            <person name="Andreopoulos B."/>
            <person name="Lipzen A."/>
            <person name="Chen C."/>
            <person name="Yan M."/>
            <person name="Daum C."/>
            <person name="Ng V."/>
            <person name="Clum A."/>
            <person name="Steindorff A."/>
            <person name="Ohm R.A."/>
            <person name="Martin F."/>
            <person name="Silar P."/>
            <person name="Natvig D.O."/>
            <person name="Lalanne C."/>
            <person name="Gautier V."/>
            <person name="Ament-Velasquez S.L."/>
            <person name="Kruys A."/>
            <person name="Hutchinson M.I."/>
            <person name="Powell A.J."/>
            <person name="Barry K."/>
            <person name="Miller A.N."/>
            <person name="Grigoriev I.V."/>
            <person name="Debuchy R."/>
            <person name="Gladieux P."/>
            <person name="Hiltunen Thoren M."/>
            <person name="Johannesson H."/>
        </authorList>
    </citation>
    <scope>NUCLEOTIDE SEQUENCE</scope>
    <source>
        <strain evidence="2">CBS 990.96</strain>
    </source>
</reference>
<keyword evidence="1" id="KW-0812">Transmembrane</keyword>
<dbReference type="AlphaFoldDB" id="A0AAN7BG13"/>
<keyword evidence="1" id="KW-0472">Membrane</keyword>
<keyword evidence="1" id="KW-1133">Transmembrane helix</keyword>
<evidence type="ECO:0000313" key="3">
    <source>
        <dbReference type="Proteomes" id="UP001301958"/>
    </source>
</evidence>
<sequence>MLTTTRSTTDEKPRANTESPKIVLSRRRRWGLYYVLRFHVPSLIISIFLSALYSQNWIWHAPGPSEEMLNALKFAAKIHEGLIILSLTNILLHRLRYLLLHDQGVPLGLLSSPFQLSAPLWSCPSRYKYNDRYYGCKSFINEIFGKLIEFCDVLAVMAIGMGQDKSYTYQGPIETLPQVNISGATRAASLWLTTNDKNVPVDDPPPLTAVALATSTTLMSDVITVKQRSVLHEYSKENIIIKLELFTADRTRLSIMQPAVISQCTPGFYIRKNLTADTQFTSTQGMFPPFNFTLNDTVSSVVWDPAYEDQDSLDSSMFFIEIQRYIPYSISTGLVKFQTDYDLDGNRTANKLLFICLVSARWVEVEKWGYVSDTGVGVSYSEFKTDPVTLVNHTEFIKESDIIRFDAEWMNGLDYKPFMYSR</sequence>
<protein>
    <submittedName>
        <fullName evidence="2">Uncharacterized protein</fullName>
    </submittedName>
</protein>
<organism evidence="2 3">
    <name type="scientific">Podospora fimiseda</name>
    <dbReference type="NCBI Taxonomy" id="252190"/>
    <lineage>
        <taxon>Eukaryota</taxon>
        <taxon>Fungi</taxon>
        <taxon>Dikarya</taxon>
        <taxon>Ascomycota</taxon>
        <taxon>Pezizomycotina</taxon>
        <taxon>Sordariomycetes</taxon>
        <taxon>Sordariomycetidae</taxon>
        <taxon>Sordariales</taxon>
        <taxon>Podosporaceae</taxon>
        <taxon>Podospora</taxon>
    </lineage>
</organism>
<reference evidence="2" key="2">
    <citation type="submission" date="2023-05" db="EMBL/GenBank/DDBJ databases">
        <authorList>
            <consortium name="Lawrence Berkeley National Laboratory"/>
            <person name="Steindorff A."/>
            <person name="Hensen N."/>
            <person name="Bonometti L."/>
            <person name="Westerberg I."/>
            <person name="Brannstrom I.O."/>
            <person name="Guillou S."/>
            <person name="Cros-Aarteil S."/>
            <person name="Calhoun S."/>
            <person name="Haridas S."/>
            <person name="Kuo A."/>
            <person name="Mondo S."/>
            <person name="Pangilinan J."/>
            <person name="Riley R."/>
            <person name="Labutti K."/>
            <person name="Andreopoulos B."/>
            <person name="Lipzen A."/>
            <person name="Chen C."/>
            <person name="Yanf M."/>
            <person name="Daum C."/>
            <person name="Ng V."/>
            <person name="Clum A."/>
            <person name="Ohm R."/>
            <person name="Martin F."/>
            <person name="Silar P."/>
            <person name="Natvig D."/>
            <person name="Lalanne C."/>
            <person name="Gautier V."/>
            <person name="Ament-Velasquez S.L."/>
            <person name="Kruys A."/>
            <person name="Hutchinson M.I."/>
            <person name="Powell A.J."/>
            <person name="Barry K."/>
            <person name="Miller A.N."/>
            <person name="Grigoriev I.V."/>
            <person name="Debuchy R."/>
            <person name="Gladieux P."/>
            <person name="Thoren M.H."/>
            <person name="Johannesson H."/>
        </authorList>
    </citation>
    <scope>NUCLEOTIDE SEQUENCE</scope>
    <source>
        <strain evidence="2">CBS 990.96</strain>
    </source>
</reference>
<name>A0AAN7BG13_9PEZI</name>
<gene>
    <name evidence="2" type="ORF">QBC38DRAFT_460052</name>
</gene>
<dbReference type="Proteomes" id="UP001301958">
    <property type="component" value="Unassembled WGS sequence"/>
</dbReference>
<evidence type="ECO:0000313" key="2">
    <source>
        <dbReference type="EMBL" id="KAK4222759.1"/>
    </source>
</evidence>
<accession>A0AAN7BG13</accession>
<proteinExistence type="predicted"/>
<dbReference type="EMBL" id="MU865455">
    <property type="protein sequence ID" value="KAK4222759.1"/>
    <property type="molecule type" value="Genomic_DNA"/>
</dbReference>